<dbReference type="EMBL" id="AQQW01000007">
    <property type="protein sequence ID" value="ETW12424.1"/>
    <property type="molecule type" value="Genomic_DNA"/>
</dbReference>
<dbReference type="InterPro" id="IPR019651">
    <property type="entry name" value="Glutamate_DH_NAD-spec"/>
</dbReference>
<evidence type="ECO:0000313" key="3">
    <source>
        <dbReference type="EMBL" id="ETW12424.1"/>
    </source>
</evidence>
<keyword evidence="2" id="KW-0812">Transmembrane</keyword>
<keyword evidence="2" id="KW-0472">Membrane</keyword>
<sequence length="691" mass="75636">MRRPAGSGPLAVVEILEIRIDDVVVTRRGVLRLIVGVGIGIAGAVIGLRLVDRLAQLHRGFGDVLDTRADFLRIVVLQFVLQRGDGQLDCLDRRGIDLVAMLFHRLLGRVDQAFRLVAGIDQIAALLVRLGVFLGILHHLLDIGFRQTAGGLDGDLLLLVGALVLGANVDDAVRVDVERHLDLGHAARCRRNVLEVELAEHLVVGRHLALTLEDPDRHGVLVVLGGREDLRLLGRDRRVAVDQAGEHAAQRLDAQRQRGHVEKNHVLHVTLQNACLDRGAHGDDLVRVHALVRLLAEELGDLFDHLRHPRLTTNEHDFVDVVGREAGIFQRRLARLDGALDEVAHEAFQLRTGQLHDHVQRLAVGAHRDERLVDLGLAGRGQLDLRLLGRFLQALKRHLVLREIDLVLFFELVREVVDDPHVEVFTAEERVTVRRLHLEKAVVDLEDGHVERAAAEVVDRDRLALFLVEAIGQSGRGRLVDDAQDFEARDLAGVLGGLTLLVVEVRGHGDDRLRHFLAEVALGGFLHLLQDEGRDLRRRIGFALGLDPRITVAAVDDLVRHVLLVLGEIGVVLTTTDQALDAEDGVGRVGDRLALGRLANQTFVVGETDDGRGRACPFRVLDDLGLAAVHDGDAAVGGAEVDADDFAHVLSIPSCLQGDSPRRRTRNGIQAPVWGEDAAEGTAPAPRSIGI</sequence>
<comment type="caution">
    <text evidence="3">The sequence shown here is derived from an EMBL/GenBank/DDBJ whole genome shotgun (WGS) entry which is preliminary data.</text>
</comment>
<gene>
    <name evidence="3" type="ORF">ATO8_12766</name>
</gene>
<keyword evidence="2" id="KW-1133">Transmembrane helix</keyword>
<proteinExistence type="predicted"/>
<dbReference type="Pfam" id="PF10712">
    <property type="entry name" value="NAD-GH"/>
    <property type="match status" value="1"/>
</dbReference>
<feature type="transmembrane region" description="Helical" evidence="2">
    <location>
        <begin position="30"/>
        <end position="51"/>
    </location>
</feature>
<feature type="region of interest" description="Disordered" evidence="1">
    <location>
        <begin position="660"/>
        <end position="691"/>
    </location>
</feature>
<evidence type="ECO:0000313" key="4">
    <source>
        <dbReference type="Proteomes" id="UP000019063"/>
    </source>
</evidence>
<keyword evidence="4" id="KW-1185">Reference proteome</keyword>
<evidence type="ECO:0000256" key="2">
    <source>
        <dbReference type="SAM" id="Phobius"/>
    </source>
</evidence>
<evidence type="ECO:0000256" key="1">
    <source>
        <dbReference type="SAM" id="MobiDB-lite"/>
    </source>
</evidence>
<dbReference type="eggNOG" id="ENOG502Z9JM">
    <property type="taxonomic scope" value="Bacteria"/>
</dbReference>
<accession>W4HIB0</accession>
<organism evidence="3 4">
    <name type="scientific">Roseivivax marinus</name>
    <dbReference type="NCBI Taxonomy" id="1379903"/>
    <lineage>
        <taxon>Bacteria</taxon>
        <taxon>Pseudomonadati</taxon>
        <taxon>Pseudomonadota</taxon>
        <taxon>Alphaproteobacteria</taxon>
        <taxon>Rhodobacterales</taxon>
        <taxon>Roseobacteraceae</taxon>
        <taxon>Roseivivax</taxon>
    </lineage>
</organism>
<dbReference type="AlphaFoldDB" id="W4HIB0"/>
<dbReference type="Proteomes" id="UP000019063">
    <property type="component" value="Unassembled WGS sequence"/>
</dbReference>
<reference evidence="3 4" key="1">
    <citation type="journal article" date="2014" name="Antonie Van Leeuwenhoek">
        <title>Roseivivax atlanticus sp. nov., isolated from surface seawater of the Atlantic Ocean.</title>
        <authorList>
            <person name="Li G."/>
            <person name="Lai Q."/>
            <person name="Liu X."/>
            <person name="Sun F."/>
            <person name="Shao Z."/>
        </authorList>
    </citation>
    <scope>NUCLEOTIDE SEQUENCE [LARGE SCALE GENOMIC DNA]</scope>
    <source>
        <strain evidence="3 4">22II-s10s</strain>
    </source>
</reference>
<protein>
    <submittedName>
        <fullName evidence="3">Putative NAD-specific glutamate dehydrogenase</fullName>
    </submittedName>
</protein>
<name>W4HIB0_9RHOB</name>